<proteinExistence type="predicted"/>
<dbReference type="PANTHER" id="PTHR14445:SF36">
    <property type="entry name" value="FI03272P-RELATED"/>
    <property type="match status" value="1"/>
</dbReference>
<dbReference type="GO" id="GO:0005829">
    <property type="term" value="C:cytosol"/>
    <property type="evidence" value="ECO:0007669"/>
    <property type="project" value="TreeGrafter"/>
</dbReference>
<dbReference type="InterPro" id="IPR051640">
    <property type="entry name" value="GRB10-interact_GYF"/>
</dbReference>
<feature type="non-terminal residue" evidence="1">
    <location>
        <position position="1"/>
    </location>
</feature>
<evidence type="ECO:0000313" key="1">
    <source>
        <dbReference type="EMBL" id="KAJ9583645.1"/>
    </source>
</evidence>
<organism evidence="1 2">
    <name type="scientific">Diploptera punctata</name>
    <name type="common">Pacific beetle cockroach</name>
    <dbReference type="NCBI Taxonomy" id="6984"/>
    <lineage>
        <taxon>Eukaryota</taxon>
        <taxon>Metazoa</taxon>
        <taxon>Ecdysozoa</taxon>
        <taxon>Arthropoda</taxon>
        <taxon>Hexapoda</taxon>
        <taxon>Insecta</taxon>
        <taxon>Pterygota</taxon>
        <taxon>Neoptera</taxon>
        <taxon>Polyneoptera</taxon>
        <taxon>Dictyoptera</taxon>
        <taxon>Blattodea</taxon>
        <taxon>Blaberoidea</taxon>
        <taxon>Blaberidae</taxon>
        <taxon>Diplopterinae</taxon>
        <taxon>Diploptera</taxon>
    </lineage>
</organism>
<keyword evidence="2" id="KW-1185">Reference proteome</keyword>
<dbReference type="AlphaFoldDB" id="A0AAD8EAT1"/>
<protein>
    <submittedName>
        <fullName evidence="1">Uncharacterized protein</fullName>
    </submittedName>
</protein>
<evidence type="ECO:0000313" key="2">
    <source>
        <dbReference type="Proteomes" id="UP001233999"/>
    </source>
</evidence>
<comment type="caution">
    <text evidence="1">The sequence shown here is derived from an EMBL/GenBank/DDBJ whole genome shotgun (WGS) entry which is preliminary data.</text>
</comment>
<dbReference type="Proteomes" id="UP001233999">
    <property type="component" value="Unassembled WGS sequence"/>
</dbReference>
<sequence length="85" mass="9721">SFMMTESMKFGPEWLRNLSQDGCTQPSVISTPRCQLAEHRYGREEMLALFDHTVKAPDLLSSIPSLYVEKTQEPLALQQMTEDET</sequence>
<reference evidence="1" key="2">
    <citation type="submission" date="2023-05" db="EMBL/GenBank/DDBJ databases">
        <authorList>
            <person name="Fouks B."/>
        </authorList>
    </citation>
    <scope>NUCLEOTIDE SEQUENCE</scope>
    <source>
        <strain evidence="1">Stay&amp;Tobe</strain>
        <tissue evidence="1">Testes</tissue>
    </source>
</reference>
<accession>A0AAD8EAT1</accession>
<dbReference type="PANTHER" id="PTHR14445">
    <property type="entry name" value="GRB10 INTERACTING GYF PROTEIN"/>
    <property type="match status" value="1"/>
</dbReference>
<feature type="non-terminal residue" evidence="1">
    <location>
        <position position="85"/>
    </location>
</feature>
<name>A0AAD8EAT1_DIPPU</name>
<dbReference type="EMBL" id="JASPKZ010007557">
    <property type="protein sequence ID" value="KAJ9583645.1"/>
    <property type="molecule type" value="Genomic_DNA"/>
</dbReference>
<gene>
    <name evidence="1" type="ORF">L9F63_022011</name>
</gene>
<reference evidence="1" key="1">
    <citation type="journal article" date="2023" name="IScience">
        <title>Live-bearing cockroach genome reveals convergent evolutionary mechanisms linked to viviparity in insects and beyond.</title>
        <authorList>
            <person name="Fouks B."/>
            <person name="Harrison M.C."/>
            <person name="Mikhailova A.A."/>
            <person name="Marchal E."/>
            <person name="English S."/>
            <person name="Carruthers M."/>
            <person name="Jennings E.C."/>
            <person name="Chiamaka E.L."/>
            <person name="Frigard R.A."/>
            <person name="Pippel M."/>
            <person name="Attardo G.M."/>
            <person name="Benoit J.B."/>
            <person name="Bornberg-Bauer E."/>
            <person name="Tobe S.S."/>
        </authorList>
    </citation>
    <scope>NUCLEOTIDE SEQUENCE</scope>
    <source>
        <strain evidence="1">Stay&amp;Tobe</strain>
    </source>
</reference>